<accession>A0AAV9EIC2</accession>
<evidence type="ECO:0000259" key="1">
    <source>
        <dbReference type="PROSITE" id="PS50878"/>
    </source>
</evidence>
<evidence type="ECO:0000313" key="3">
    <source>
        <dbReference type="Proteomes" id="UP001180020"/>
    </source>
</evidence>
<sequence length="517" mass="58516">MVVQECISATHKDGKRGVVIKLDFAKAYDNGRWDFLLHLLTCHGFEANWIRMVRDCISTAKASVLVNGKPCGFFHMNKGLRQGDPLSPILFTVVANAFSRMMKMAEADGWIEGLSTCTGGPSTSHVQYADDTVILCAANSLSIRGAKFVCKCFEFLSGLQINFHKSSMVGIHVALEEIDTFAKIFGCRVQHYPTRLLGLPLHLGKLQKMDWNSLVVKFERRLEGWKGKILSFGGLLTLLQAVLSNLPVFLLSMFKVPEGVLQKLDGIRRRFLWSGANGEGRKAHMVRWDLALLSKWRWRWLSNRGLLWCRHLEAIFGCGDSSNRFPTVSFTWRNILSFTEGFMDAIWWKVGDGRSISFWHDVWLGECTLKEHFPGVYRLSRDRDGTVASFWCHGALNGLGCASSKESSGRRGQIPHRPSGFRIQSFGDHSPDIPSLFEDVMIGDKEIIHEKLLTRVYCSKWVPDADTICPLCMMEEEMVKHLFIGCPILLEGDDWDGGPICFLVRFMGDRETSSFEW</sequence>
<dbReference type="PROSITE" id="PS50878">
    <property type="entry name" value="RT_POL"/>
    <property type="match status" value="1"/>
</dbReference>
<dbReference type="AlphaFoldDB" id="A0AAV9EIC2"/>
<feature type="domain" description="Reverse transcriptase" evidence="1">
    <location>
        <begin position="1"/>
        <end position="201"/>
    </location>
</feature>
<comment type="caution">
    <text evidence="2">The sequence shown here is derived from an EMBL/GenBank/DDBJ whole genome shotgun (WGS) entry which is preliminary data.</text>
</comment>
<gene>
    <name evidence="2" type="ORF">QJS10_CPA06g01301</name>
</gene>
<dbReference type="PANTHER" id="PTHR33116">
    <property type="entry name" value="REVERSE TRANSCRIPTASE ZINC-BINDING DOMAIN-CONTAINING PROTEIN-RELATED-RELATED"/>
    <property type="match status" value="1"/>
</dbReference>
<dbReference type="PANTHER" id="PTHR33116:SF78">
    <property type="entry name" value="OS12G0587133 PROTEIN"/>
    <property type="match status" value="1"/>
</dbReference>
<protein>
    <recommendedName>
        <fullName evidence="1">Reverse transcriptase domain-containing protein</fullName>
    </recommendedName>
</protein>
<dbReference type="EMBL" id="JAUJYO010000006">
    <property type="protein sequence ID" value="KAK1313475.1"/>
    <property type="molecule type" value="Genomic_DNA"/>
</dbReference>
<name>A0AAV9EIC2_ACOCL</name>
<dbReference type="Proteomes" id="UP001180020">
    <property type="component" value="Unassembled WGS sequence"/>
</dbReference>
<dbReference type="Pfam" id="PF00078">
    <property type="entry name" value="RVT_1"/>
    <property type="match status" value="1"/>
</dbReference>
<reference evidence="2" key="2">
    <citation type="submission" date="2023-06" db="EMBL/GenBank/DDBJ databases">
        <authorList>
            <person name="Ma L."/>
            <person name="Liu K.-W."/>
            <person name="Li Z."/>
            <person name="Hsiao Y.-Y."/>
            <person name="Qi Y."/>
            <person name="Fu T."/>
            <person name="Tang G."/>
            <person name="Zhang D."/>
            <person name="Sun W.-H."/>
            <person name="Liu D.-K."/>
            <person name="Li Y."/>
            <person name="Chen G.-Z."/>
            <person name="Liu X.-D."/>
            <person name="Liao X.-Y."/>
            <person name="Jiang Y.-T."/>
            <person name="Yu X."/>
            <person name="Hao Y."/>
            <person name="Huang J."/>
            <person name="Zhao X.-W."/>
            <person name="Ke S."/>
            <person name="Chen Y.-Y."/>
            <person name="Wu W.-L."/>
            <person name="Hsu J.-L."/>
            <person name="Lin Y.-F."/>
            <person name="Huang M.-D."/>
            <person name="Li C.-Y."/>
            <person name="Huang L."/>
            <person name="Wang Z.-W."/>
            <person name="Zhao X."/>
            <person name="Zhong W.-Y."/>
            <person name="Peng D.-H."/>
            <person name="Ahmad S."/>
            <person name="Lan S."/>
            <person name="Zhang J.-S."/>
            <person name="Tsai W.-C."/>
            <person name="Van De Peer Y."/>
            <person name="Liu Z.-J."/>
        </authorList>
    </citation>
    <scope>NUCLEOTIDE SEQUENCE</scope>
    <source>
        <strain evidence="2">CP</strain>
        <tissue evidence="2">Leaves</tissue>
    </source>
</reference>
<proteinExistence type="predicted"/>
<dbReference type="InterPro" id="IPR043502">
    <property type="entry name" value="DNA/RNA_pol_sf"/>
</dbReference>
<keyword evidence="3" id="KW-1185">Reference proteome</keyword>
<dbReference type="SUPFAM" id="SSF56672">
    <property type="entry name" value="DNA/RNA polymerases"/>
    <property type="match status" value="1"/>
</dbReference>
<dbReference type="InterPro" id="IPR000477">
    <property type="entry name" value="RT_dom"/>
</dbReference>
<evidence type="ECO:0000313" key="2">
    <source>
        <dbReference type="EMBL" id="KAK1313475.1"/>
    </source>
</evidence>
<organism evidence="2 3">
    <name type="scientific">Acorus calamus</name>
    <name type="common">Sweet flag</name>
    <dbReference type="NCBI Taxonomy" id="4465"/>
    <lineage>
        <taxon>Eukaryota</taxon>
        <taxon>Viridiplantae</taxon>
        <taxon>Streptophyta</taxon>
        <taxon>Embryophyta</taxon>
        <taxon>Tracheophyta</taxon>
        <taxon>Spermatophyta</taxon>
        <taxon>Magnoliopsida</taxon>
        <taxon>Liliopsida</taxon>
        <taxon>Acoraceae</taxon>
        <taxon>Acorus</taxon>
    </lineage>
</organism>
<reference evidence="2" key="1">
    <citation type="journal article" date="2023" name="Nat. Commun.">
        <title>Diploid and tetraploid genomes of Acorus and the evolution of monocots.</title>
        <authorList>
            <person name="Ma L."/>
            <person name="Liu K.W."/>
            <person name="Li Z."/>
            <person name="Hsiao Y.Y."/>
            <person name="Qi Y."/>
            <person name="Fu T."/>
            <person name="Tang G.D."/>
            <person name="Zhang D."/>
            <person name="Sun W.H."/>
            <person name="Liu D.K."/>
            <person name="Li Y."/>
            <person name="Chen G.Z."/>
            <person name="Liu X.D."/>
            <person name="Liao X.Y."/>
            <person name="Jiang Y.T."/>
            <person name="Yu X."/>
            <person name="Hao Y."/>
            <person name="Huang J."/>
            <person name="Zhao X.W."/>
            <person name="Ke S."/>
            <person name="Chen Y.Y."/>
            <person name="Wu W.L."/>
            <person name="Hsu J.L."/>
            <person name="Lin Y.F."/>
            <person name="Huang M.D."/>
            <person name="Li C.Y."/>
            <person name="Huang L."/>
            <person name="Wang Z.W."/>
            <person name="Zhao X."/>
            <person name="Zhong W.Y."/>
            <person name="Peng D.H."/>
            <person name="Ahmad S."/>
            <person name="Lan S."/>
            <person name="Zhang J.S."/>
            <person name="Tsai W.C."/>
            <person name="Van de Peer Y."/>
            <person name="Liu Z.J."/>
        </authorList>
    </citation>
    <scope>NUCLEOTIDE SEQUENCE</scope>
    <source>
        <strain evidence="2">CP</strain>
    </source>
</reference>